<evidence type="ECO:0000256" key="1">
    <source>
        <dbReference type="ARBA" id="ARBA00004726"/>
    </source>
</evidence>
<feature type="domain" description="FAD synthetase" evidence="12">
    <location>
        <begin position="27"/>
        <end position="165"/>
    </location>
</feature>
<keyword evidence="6" id="KW-0808">Transferase</keyword>
<accession>A0ABY8XKV4</accession>
<dbReference type="PANTHER" id="PTHR22749:SF6">
    <property type="entry name" value="RIBOFLAVIN KINASE"/>
    <property type="match status" value="1"/>
</dbReference>
<dbReference type="SUPFAM" id="SSF52374">
    <property type="entry name" value="Nucleotidylyl transferase"/>
    <property type="match status" value="1"/>
</dbReference>
<keyword evidence="8" id="KW-0547">Nucleotide-binding</keyword>
<dbReference type="EC" id="2.7.7.2" evidence="3"/>
<dbReference type="PANTHER" id="PTHR22749">
    <property type="entry name" value="RIBOFLAVIN KINASE/FMN ADENYLYLTRANSFERASE"/>
    <property type="match status" value="1"/>
</dbReference>
<keyword evidence="14" id="KW-1185">Reference proteome</keyword>
<evidence type="ECO:0000256" key="6">
    <source>
        <dbReference type="ARBA" id="ARBA00022679"/>
    </source>
</evidence>
<name>A0ABY8XKV4_9PSEU</name>
<dbReference type="InterPro" id="IPR023468">
    <property type="entry name" value="Riboflavin_kinase"/>
</dbReference>
<evidence type="ECO:0000256" key="7">
    <source>
        <dbReference type="ARBA" id="ARBA00022695"/>
    </source>
</evidence>
<keyword evidence="5" id="KW-0288">FMN</keyword>
<evidence type="ECO:0000256" key="4">
    <source>
        <dbReference type="ARBA" id="ARBA00022630"/>
    </source>
</evidence>
<proteinExistence type="inferred from homology"/>
<evidence type="ECO:0000256" key="8">
    <source>
        <dbReference type="ARBA" id="ARBA00022741"/>
    </source>
</evidence>
<dbReference type="RefSeq" id="WP_285453331.1">
    <property type="nucleotide sequence ID" value="NZ_CP127173.1"/>
</dbReference>
<keyword evidence="7" id="KW-0548">Nucleotidyltransferase</keyword>
<comment type="catalytic activity">
    <reaction evidence="11">
        <text>FMN + ATP + H(+) = FAD + diphosphate</text>
        <dbReference type="Rhea" id="RHEA:17237"/>
        <dbReference type="ChEBI" id="CHEBI:15378"/>
        <dbReference type="ChEBI" id="CHEBI:30616"/>
        <dbReference type="ChEBI" id="CHEBI:33019"/>
        <dbReference type="ChEBI" id="CHEBI:57692"/>
        <dbReference type="ChEBI" id="CHEBI:58210"/>
        <dbReference type="EC" id="2.7.7.2"/>
    </reaction>
</comment>
<sequence length="249" mass="26128">MEPSERSTTTMPGHACTVSSIDDVDRRARSVAIGCFDGVHLGHRDVISGCDTVLTFAPHPLQVLRPSQAPPLLTGHARKLAKLSALGVREVVVIPFDSSWASRTAEDFVDDVLVGALTASHVSVGFNFRFGARGAGTAARLREDRRFGTRVVPAVTAGPVVVSSTVIRSLVARGELARAAALLGAPLAHPAALRPDRILHFGPELAVPADGVHVCDVDGVRTRVSFAGPPRVLDATEGKTGEVVVTFPG</sequence>
<evidence type="ECO:0000313" key="14">
    <source>
        <dbReference type="Proteomes" id="UP001227101"/>
    </source>
</evidence>
<dbReference type="Proteomes" id="UP001227101">
    <property type="component" value="Chromosome"/>
</dbReference>
<dbReference type="CDD" id="cd02064">
    <property type="entry name" value="FAD_synthetase_N"/>
    <property type="match status" value="1"/>
</dbReference>
<protein>
    <recommendedName>
        <fullName evidence="3">FAD synthase</fullName>
        <ecNumber evidence="3">2.7.7.2</ecNumber>
    </recommendedName>
</protein>
<reference evidence="13 14" key="1">
    <citation type="submission" date="2023-06" db="EMBL/GenBank/DDBJ databases">
        <authorList>
            <person name="Oyuntsetseg B."/>
            <person name="Kim S.B."/>
        </authorList>
    </citation>
    <scope>NUCLEOTIDE SEQUENCE [LARGE SCALE GENOMIC DNA]</scope>
    <source>
        <strain evidence="13 14">2-2</strain>
    </source>
</reference>
<keyword evidence="4" id="KW-0285">Flavoprotein</keyword>
<evidence type="ECO:0000256" key="9">
    <source>
        <dbReference type="ARBA" id="ARBA00022827"/>
    </source>
</evidence>
<keyword evidence="9" id="KW-0274">FAD</keyword>
<evidence type="ECO:0000256" key="10">
    <source>
        <dbReference type="ARBA" id="ARBA00022840"/>
    </source>
</evidence>
<keyword evidence="10" id="KW-0067">ATP-binding</keyword>
<evidence type="ECO:0000259" key="12">
    <source>
        <dbReference type="Pfam" id="PF06574"/>
    </source>
</evidence>
<organism evidence="13 14">
    <name type="scientific">Amycolatopsis nalaikhensis</name>
    <dbReference type="NCBI Taxonomy" id="715472"/>
    <lineage>
        <taxon>Bacteria</taxon>
        <taxon>Bacillati</taxon>
        <taxon>Actinomycetota</taxon>
        <taxon>Actinomycetes</taxon>
        <taxon>Pseudonocardiales</taxon>
        <taxon>Pseudonocardiaceae</taxon>
        <taxon>Amycolatopsis</taxon>
    </lineage>
</organism>
<comment type="similarity">
    <text evidence="2">Belongs to the RibF family.</text>
</comment>
<evidence type="ECO:0000256" key="5">
    <source>
        <dbReference type="ARBA" id="ARBA00022643"/>
    </source>
</evidence>
<evidence type="ECO:0000256" key="3">
    <source>
        <dbReference type="ARBA" id="ARBA00012393"/>
    </source>
</evidence>
<dbReference type="InterPro" id="IPR015864">
    <property type="entry name" value="FAD_synthase"/>
</dbReference>
<dbReference type="Gene3D" id="3.40.50.620">
    <property type="entry name" value="HUPs"/>
    <property type="match status" value="1"/>
</dbReference>
<evidence type="ECO:0000256" key="11">
    <source>
        <dbReference type="ARBA" id="ARBA00049494"/>
    </source>
</evidence>
<dbReference type="EMBL" id="CP127173">
    <property type="protein sequence ID" value="WIV56237.1"/>
    <property type="molecule type" value="Genomic_DNA"/>
</dbReference>
<dbReference type="Pfam" id="PF06574">
    <property type="entry name" value="FAD_syn"/>
    <property type="match status" value="1"/>
</dbReference>
<dbReference type="InterPro" id="IPR014729">
    <property type="entry name" value="Rossmann-like_a/b/a_fold"/>
</dbReference>
<evidence type="ECO:0000313" key="13">
    <source>
        <dbReference type="EMBL" id="WIV56237.1"/>
    </source>
</evidence>
<evidence type="ECO:0000256" key="2">
    <source>
        <dbReference type="ARBA" id="ARBA00010214"/>
    </source>
</evidence>
<comment type="pathway">
    <text evidence="1">Cofactor biosynthesis; FAD biosynthesis; FAD from FMN: step 1/1.</text>
</comment>
<gene>
    <name evidence="13" type="ORF">QP939_46835</name>
</gene>